<feature type="chain" id="PRO_5013816563" description="acid phosphatase" evidence="9">
    <location>
        <begin position="17"/>
        <end position="422"/>
    </location>
</feature>
<evidence type="ECO:0000256" key="3">
    <source>
        <dbReference type="ARBA" id="ARBA00012646"/>
    </source>
</evidence>
<evidence type="ECO:0000313" key="10">
    <source>
        <dbReference type="EMBL" id="SOQ35723.1"/>
    </source>
</evidence>
<keyword evidence="5" id="KW-0378">Hydrolase</keyword>
<dbReference type="SUPFAM" id="SSF53254">
    <property type="entry name" value="Phosphoglycerate mutase-like"/>
    <property type="match status" value="1"/>
</dbReference>
<accession>A0A2H1V4F9</accession>
<protein>
    <recommendedName>
        <fullName evidence="3">acid phosphatase</fullName>
        <ecNumber evidence="3">3.1.3.2</ecNumber>
    </recommendedName>
</protein>
<keyword evidence="6" id="KW-1015">Disulfide bond</keyword>
<dbReference type="PROSITE" id="PS00616">
    <property type="entry name" value="HIS_ACID_PHOSPHAT_1"/>
    <property type="match status" value="1"/>
</dbReference>
<dbReference type="Pfam" id="PF00328">
    <property type="entry name" value="His_Phos_2"/>
    <property type="match status" value="1"/>
</dbReference>
<dbReference type="InterPro" id="IPR000560">
    <property type="entry name" value="His_Pase_clade-2"/>
</dbReference>
<feature type="transmembrane region" description="Helical" evidence="8">
    <location>
        <begin position="361"/>
        <end position="382"/>
    </location>
</feature>
<comment type="similarity">
    <text evidence="2">Belongs to the histidine acid phosphatase family.</text>
</comment>
<dbReference type="InterPro" id="IPR050645">
    <property type="entry name" value="Histidine_acid_phosphatase"/>
</dbReference>
<evidence type="ECO:0000256" key="7">
    <source>
        <dbReference type="ARBA" id="ARBA00023180"/>
    </source>
</evidence>
<dbReference type="PANTHER" id="PTHR11567">
    <property type="entry name" value="ACID PHOSPHATASE-RELATED"/>
    <property type="match status" value="1"/>
</dbReference>
<dbReference type="InterPro" id="IPR029033">
    <property type="entry name" value="His_PPase_superfam"/>
</dbReference>
<dbReference type="InterPro" id="IPR033379">
    <property type="entry name" value="Acid_Pase_AS"/>
</dbReference>
<keyword evidence="8" id="KW-0812">Transmembrane</keyword>
<keyword evidence="8" id="KW-0472">Membrane</keyword>
<evidence type="ECO:0000256" key="4">
    <source>
        <dbReference type="ARBA" id="ARBA00022729"/>
    </source>
</evidence>
<dbReference type="AlphaFoldDB" id="A0A2H1V4F9"/>
<evidence type="ECO:0000256" key="9">
    <source>
        <dbReference type="SAM" id="SignalP"/>
    </source>
</evidence>
<comment type="catalytic activity">
    <reaction evidence="1">
        <text>a phosphate monoester + H2O = an alcohol + phosphate</text>
        <dbReference type="Rhea" id="RHEA:15017"/>
        <dbReference type="ChEBI" id="CHEBI:15377"/>
        <dbReference type="ChEBI" id="CHEBI:30879"/>
        <dbReference type="ChEBI" id="CHEBI:43474"/>
        <dbReference type="ChEBI" id="CHEBI:67140"/>
        <dbReference type="EC" id="3.1.3.2"/>
    </reaction>
</comment>
<reference evidence="10" key="1">
    <citation type="submission" date="2016-07" db="EMBL/GenBank/DDBJ databases">
        <authorList>
            <person name="Bretaudeau A."/>
        </authorList>
    </citation>
    <scope>NUCLEOTIDE SEQUENCE</scope>
    <source>
        <strain evidence="10">Rice</strain>
        <tissue evidence="10">Whole body</tissue>
    </source>
</reference>
<feature type="signal peptide" evidence="9">
    <location>
        <begin position="1"/>
        <end position="16"/>
    </location>
</feature>
<keyword evidence="8" id="KW-1133">Transmembrane helix</keyword>
<keyword evidence="7" id="KW-0325">Glycoprotein</keyword>
<evidence type="ECO:0000256" key="5">
    <source>
        <dbReference type="ARBA" id="ARBA00022801"/>
    </source>
</evidence>
<dbReference type="EMBL" id="ODYU01000621">
    <property type="protein sequence ID" value="SOQ35723.1"/>
    <property type="molecule type" value="Genomic_DNA"/>
</dbReference>
<organism evidence="10">
    <name type="scientific">Spodoptera frugiperda</name>
    <name type="common">Fall armyworm</name>
    <dbReference type="NCBI Taxonomy" id="7108"/>
    <lineage>
        <taxon>Eukaryota</taxon>
        <taxon>Metazoa</taxon>
        <taxon>Ecdysozoa</taxon>
        <taxon>Arthropoda</taxon>
        <taxon>Hexapoda</taxon>
        <taxon>Insecta</taxon>
        <taxon>Pterygota</taxon>
        <taxon>Neoptera</taxon>
        <taxon>Endopterygota</taxon>
        <taxon>Lepidoptera</taxon>
        <taxon>Glossata</taxon>
        <taxon>Ditrysia</taxon>
        <taxon>Noctuoidea</taxon>
        <taxon>Noctuidae</taxon>
        <taxon>Amphipyrinae</taxon>
        <taxon>Spodoptera</taxon>
    </lineage>
</organism>
<name>A0A2H1V4F9_SPOFR</name>
<proteinExistence type="inferred from homology"/>
<dbReference type="EC" id="3.1.3.2" evidence="3"/>
<dbReference type="GO" id="GO:0003993">
    <property type="term" value="F:acid phosphatase activity"/>
    <property type="evidence" value="ECO:0007669"/>
    <property type="project" value="UniProtKB-EC"/>
</dbReference>
<dbReference type="Gene3D" id="3.40.50.1240">
    <property type="entry name" value="Phosphoglycerate mutase-like"/>
    <property type="match status" value="1"/>
</dbReference>
<gene>
    <name evidence="10" type="ORF">SFRICE_004004</name>
</gene>
<dbReference type="PANTHER" id="PTHR11567:SF211">
    <property type="entry name" value="PROSTATIC ACID PHOSPHATASE"/>
    <property type="match status" value="1"/>
</dbReference>
<dbReference type="CDD" id="cd07061">
    <property type="entry name" value="HP_HAP_like"/>
    <property type="match status" value="1"/>
</dbReference>
<keyword evidence="4 9" id="KW-0732">Signal</keyword>
<sequence length="422" mass="48839">MISFLLFVIFTTNIVADESVKYAAVIFRHGDRTPVQPYPTDPWRNESLWPVKFGELTNVGKRQHYALGKWLRQRYSHLLSDAFDPTEIYIRSTDVDRTLMSAQANLAGMYPPKSKTVWNTEINWQPIPVHTVPELEDELLAMRKPCPAYDTELERVMHSKPYKERLRKYQHLMDYLSAYSGMKVKDYYDIVDIYSTLYIETLYNFTLPNWTQSVYPDEMREPACYSFKTETGSPLLSRLKVGPLLKHIMTHMSDTLSGDKKSHKVVMYSGHDLTVGSILNALGLYDGNCPVYTSTIFIELVKANKTGEHFVRISYRNSTEIVEPYILKIPFCGEVCPVERFKKLYDNLVSVNWEEECKKQFPALLGASFIVGLCLFITIYVVHKIHFARVYNQYRSVYVGRKNLSYQSIQKPTVVLSNPLHA</sequence>
<evidence type="ECO:0000256" key="8">
    <source>
        <dbReference type="SAM" id="Phobius"/>
    </source>
</evidence>
<evidence type="ECO:0000256" key="1">
    <source>
        <dbReference type="ARBA" id="ARBA00000032"/>
    </source>
</evidence>
<evidence type="ECO:0000256" key="6">
    <source>
        <dbReference type="ARBA" id="ARBA00023157"/>
    </source>
</evidence>
<evidence type="ECO:0000256" key="2">
    <source>
        <dbReference type="ARBA" id="ARBA00005375"/>
    </source>
</evidence>